<accession>A0A6M3KHF4</accession>
<dbReference type="EMBL" id="MT142454">
    <property type="protein sequence ID" value="QJA81282.1"/>
    <property type="molecule type" value="Genomic_DNA"/>
</dbReference>
<sequence length="90" mass="10938">MEMMDVIEKFRSNLMSNLLLFNDILNDFHCFFRHRMLEHTNNIIKYDITSNTLMTFVDNIAQNKCLKNTKTPIYNPYFFYIQIYIEVIEV</sequence>
<gene>
    <name evidence="2" type="ORF">MM415A00556_0002</name>
    <name evidence="1" type="ORF">MM415B00751_0004</name>
</gene>
<dbReference type="EMBL" id="MT141475">
    <property type="protein sequence ID" value="QJA62568.1"/>
    <property type="molecule type" value="Genomic_DNA"/>
</dbReference>
<name>A0A6M3KHF4_9ZZZZ</name>
<dbReference type="AlphaFoldDB" id="A0A6M3KHF4"/>
<evidence type="ECO:0000313" key="1">
    <source>
        <dbReference type="EMBL" id="QJA62568.1"/>
    </source>
</evidence>
<proteinExistence type="predicted"/>
<evidence type="ECO:0000313" key="2">
    <source>
        <dbReference type="EMBL" id="QJA81282.1"/>
    </source>
</evidence>
<reference evidence="2" key="1">
    <citation type="submission" date="2020-03" db="EMBL/GenBank/DDBJ databases">
        <title>The deep terrestrial virosphere.</title>
        <authorList>
            <person name="Holmfeldt K."/>
            <person name="Nilsson E."/>
            <person name="Simone D."/>
            <person name="Lopez-Fernandez M."/>
            <person name="Wu X."/>
            <person name="de Brujin I."/>
            <person name="Lundin D."/>
            <person name="Andersson A."/>
            <person name="Bertilsson S."/>
            <person name="Dopson M."/>
        </authorList>
    </citation>
    <scope>NUCLEOTIDE SEQUENCE</scope>
    <source>
        <strain evidence="2">MM415A00556</strain>
        <strain evidence="1">MM415B00751</strain>
    </source>
</reference>
<organism evidence="2">
    <name type="scientific">viral metagenome</name>
    <dbReference type="NCBI Taxonomy" id="1070528"/>
    <lineage>
        <taxon>unclassified sequences</taxon>
        <taxon>metagenomes</taxon>
        <taxon>organismal metagenomes</taxon>
    </lineage>
</organism>
<protein>
    <submittedName>
        <fullName evidence="2">Uncharacterized protein</fullName>
    </submittedName>
</protein>